<dbReference type="AlphaFoldDB" id="A0A918FS64"/>
<evidence type="ECO:0000256" key="9">
    <source>
        <dbReference type="ARBA" id="ARBA00023012"/>
    </source>
</evidence>
<dbReference type="GO" id="GO:0005886">
    <property type="term" value="C:plasma membrane"/>
    <property type="evidence" value="ECO:0007669"/>
    <property type="project" value="UniProtKB-SubCell"/>
</dbReference>
<dbReference type="InterPro" id="IPR003660">
    <property type="entry name" value="HAMP_dom"/>
</dbReference>
<dbReference type="SUPFAM" id="SSF55874">
    <property type="entry name" value="ATPase domain of HSP90 chaperone/DNA topoisomerase II/histidine kinase"/>
    <property type="match status" value="1"/>
</dbReference>
<feature type="coiled-coil region" evidence="10">
    <location>
        <begin position="262"/>
        <end position="296"/>
    </location>
</feature>
<dbReference type="Gene3D" id="6.10.340.10">
    <property type="match status" value="1"/>
</dbReference>
<gene>
    <name evidence="14" type="ORF">GCM10010269_13730</name>
</gene>
<dbReference type="SMART" id="SM00387">
    <property type="entry name" value="HATPase_c"/>
    <property type="match status" value="1"/>
</dbReference>
<dbReference type="CDD" id="cd00082">
    <property type="entry name" value="HisKA"/>
    <property type="match status" value="1"/>
</dbReference>
<protein>
    <recommendedName>
        <fullName evidence="3">histidine kinase</fullName>
        <ecNumber evidence="3">2.7.13.3</ecNumber>
    </recommendedName>
</protein>
<organism evidence="14 15">
    <name type="scientific">Streptomyces humidus</name>
    <dbReference type="NCBI Taxonomy" id="52259"/>
    <lineage>
        <taxon>Bacteria</taxon>
        <taxon>Bacillati</taxon>
        <taxon>Actinomycetota</taxon>
        <taxon>Actinomycetes</taxon>
        <taxon>Kitasatosporales</taxon>
        <taxon>Streptomycetaceae</taxon>
        <taxon>Streptomyces</taxon>
    </lineage>
</organism>
<evidence type="ECO:0000256" key="6">
    <source>
        <dbReference type="ARBA" id="ARBA00022692"/>
    </source>
</evidence>
<dbReference type="PANTHER" id="PTHR43304">
    <property type="entry name" value="PHYTOCHROME-LIKE PROTEIN CPH1"/>
    <property type="match status" value="1"/>
</dbReference>
<comment type="caution">
    <text evidence="14">The sequence shown here is derived from an EMBL/GenBank/DDBJ whole genome shotgun (WGS) entry which is preliminary data.</text>
</comment>
<feature type="transmembrane region" description="Helical" evidence="11">
    <location>
        <begin position="20"/>
        <end position="42"/>
    </location>
</feature>
<keyword evidence="5" id="KW-0808">Transferase</keyword>
<evidence type="ECO:0000259" key="12">
    <source>
        <dbReference type="PROSITE" id="PS50109"/>
    </source>
</evidence>
<dbReference type="GO" id="GO:0000155">
    <property type="term" value="F:phosphorelay sensor kinase activity"/>
    <property type="evidence" value="ECO:0007669"/>
    <property type="project" value="InterPro"/>
</dbReference>
<sequence length="571" mass="62309">MTDVTRRTWTGRRLTVQSWFYLVLALMMLVVVVGTVVGANMLDRTAQVSDQLLRRMQPAQTEAYRLQAALVNQETGVRGYASAADRQFLEPYTRGKHDEAVAAGRLRALVADRPALLADLEAVEQSAADWRSAYAEPLAASVTPGRPQPVDQRTADRGKESFDHLRALWTHQNTDLAEAVRDGRAKLSHERKLRNAVLSGMVAVFLVTGLVLAVLVRMLVTRPLEALRRASRQVAGGDFGHVISADGPTDLAAVAADVEGMRQQIVAELDASRRQRDALTRQAADLDAQAVELRRSNAELEQFAYVASHDLQEPLRKVASFCQLLEKRYGDKLDERGLQYVDFAVDGAKRMQVLINDLLTFSRVGRVNDAQLPVALEQTLDKALTNLTTAVEESGARVDRPEHLPEVVGDPTLLTMLWQNLAGNALKFRHPDRAPHVRVTCEPDPGNPDAWRLSVTDNGIGVPAQFAEKVFVIFQRLHSRDAYGGTGIGLALCKKIVEYHGGRIWLDTDHTEGARFCFTLPSTIATTVTTTATATTATTAASSTTAAGTTAPSVTAAVATAATRTHNEKKA</sequence>
<keyword evidence="4" id="KW-0597">Phosphoprotein</keyword>
<keyword evidence="11" id="KW-0472">Membrane</keyword>
<dbReference type="CDD" id="cd06225">
    <property type="entry name" value="HAMP"/>
    <property type="match status" value="1"/>
</dbReference>
<dbReference type="InterPro" id="IPR036890">
    <property type="entry name" value="HATPase_C_sf"/>
</dbReference>
<evidence type="ECO:0000313" key="15">
    <source>
        <dbReference type="Proteomes" id="UP000606194"/>
    </source>
</evidence>
<reference evidence="14" key="2">
    <citation type="submission" date="2020-09" db="EMBL/GenBank/DDBJ databases">
        <authorList>
            <person name="Sun Q."/>
            <person name="Ohkuma M."/>
        </authorList>
    </citation>
    <scope>NUCLEOTIDE SEQUENCE</scope>
    <source>
        <strain evidence="14">JCM 4386</strain>
    </source>
</reference>
<evidence type="ECO:0000256" key="11">
    <source>
        <dbReference type="SAM" id="Phobius"/>
    </source>
</evidence>
<dbReference type="InterPro" id="IPR005467">
    <property type="entry name" value="His_kinase_dom"/>
</dbReference>
<dbReference type="Proteomes" id="UP000606194">
    <property type="component" value="Unassembled WGS sequence"/>
</dbReference>
<keyword evidence="15" id="KW-1185">Reference proteome</keyword>
<dbReference type="InterPro" id="IPR052162">
    <property type="entry name" value="Sensor_kinase/Photoreceptor"/>
</dbReference>
<evidence type="ECO:0000256" key="4">
    <source>
        <dbReference type="ARBA" id="ARBA00022553"/>
    </source>
</evidence>
<dbReference type="SUPFAM" id="SSF47384">
    <property type="entry name" value="Homodimeric domain of signal transducing histidine kinase"/>
    <property type="match status" value="1"/>
</dbReference>
<dbReference type="InterPro" id="IPR003594">
    <property type="entry name" value="HATPase_dom"/>
</dbReference>
<evidence type="ECO:0000259" key="13">
    <source>
        <dbReference type="PROSITE" id="PS50885"/>
    </source>
</evidence>
<dbReference type="CDD" id="cd16921">
    <property type="entry name" value="HATPase_FilI-like"/>
    <property type="match status" value="1"/>
</dbReference>
<dbReference type="Gene3D" id="3.30.565.10">
    <property type="entry name" value="Histidine kinase-like ATPase, C-terminal domain"/>
    <property type="match status" value="1"/>
</dbReference>
<dbReference type="InterPro" id="IPR003661">
    <property type="entry name" value="HisK_dim/P_dom"/>
</dbReference>
<evidence type="ECO:0000313" key="14">
    <source>
        <dbReference type="EMBL" id="GGR75864.1"/>
    </source>
</evidence>
<dbReference type="InterPro" id="IPR007891">
    <property type="entry name" value="CHASE3"/>
</dbReference>
<evidence type="ECO:0000256" key="3">
    <source>
        <dbReference type="ARBA" id="ARBA00012438"/>
    </source>
</evidence>
<comment type="subcellular location">
    <subcellularLocation>
        <location evidence="2">Cell membrane</location>
    </subcellularLocation>
</comment>
<dbReference type="InterPro" id="IPR036097">
    <property type="entry name" value="HisK_dim/P_sf"/>
</dbReference>
<evidence type="ECO:0000256" key="7">
    <source>
        <dbReference type="ARBA" id="ARBA00022777"/>
    </source>
</evidence>
<dbReference type="Pfam" id="PF00672">
    <property type="entry name" value="HAMP"/>
    <property type="match status" value="1"/>
</dbReference>
<dbReference type="Pfam" id="PF00512">
    <property type="entry name" value="HisKA"/>
    <property type="match status" value="1"/>
</dbReference>
<dbReference type="Gene3D" id="1.10.287.130">
    <property type="match status" value="1"/>
</dbReference>
<dbReference type="PROSITE" id="PS50109">
    <property type="entry name" value="HIS_KIN"/>
    <property type="match status" value="1"/>
</dbReference>
<dbReference type="SMART" id="SM00388">
    <property type="entry name" value="HisKA"/>
    <property type="match status" value="1"/>
</dbReference>
<reference evidence="14" key="1">
    <citation type="journal article" date="2014" name="Int. J. Syst. Evol. Microbiol.">
        <title>Complete genome sequence of Corynebacterium casei LMG S-19264T (=DSM 44701T), isolated from a smear-ripened cheese.</title>
        <authorList>
            <consortium name="US DOE Joint Genome Institute (JGI-PGF)"/>
            <person name="Walter F."/>
            <person name="Albersmeier A."/>
            <person name="Kalinowski J."/>
            <person name="Ruckert C."/>
        </authorList>
    </citation>
    <scope>NUCLEOTIDE SEQUENCE</scope>
    <source>
        <strain evidence="14">JCM 4386</strain>
    </source>
</reference>
<evidence type="ECO:0000256" key="10">
    <source>
        <dbReference type="SAM" id="Coils"/>
    </source>
</evidence>
<dbReference type="SMART" id="SM00304">
    <property type="entry name" value="HAMP"/>
    <property type="match status" value="1"/>
</dbReference>
<name>A0A918FS64_9ACTN</name>
<feature type="domain" description="Histidine kinase" evidence="12">
    <location>
        <begin position="306"/>
        <end position="524"/>
    </location>
</feature>
<keyword evidence="6 11" id="KW-0812">Transmembrane</keyword>
<keyword evidence="10" id="KW-0175">Coiled coil</keyword>
<dbReference type="Pfam" id="PF02518">
    <property type="entry name" value="HATPase_c"/>
    <property type="match status" value="1"/>
</dbReference>
<evidence type="ECO:0000256" key="5">
    <source>
        <dbReference type="ARBA" id="ARBA00022679"/>
    </source>
</evidence>
<feature type="domain" description="HAMP" evidence="13">
    <location>
        <begin position="218"/>
        <end position="270"/>
    </location>
</feature>
<feature type="transmembrane region" description="Helical" evidence="11">
    <location>
        <begin position="196"/>
        <end position="220"/>
    </location>
</feature>
<dbReference type="InterPro" id="IPR004358">
    <property type="entry name" value="Sig_transdc_His_kin-like_C"/>
</dbReference>
<proteinExistence type="predicted"/>
<dbReference type="EC" id="2.7.13.3" evidence="3"/>
<accession>A0A918FS64</accession>
<dbReference type="PROSITE" id="PS50885">
    <property type="entry name" value="HAMP"/>
    <property type="match status" value="1"/>
</dbReference>
<evidence type="ECO:0000256" key="1">
    <source>
        <dbReference type="ARBA" id="ARBA00000085"/>
    </source>
</evidence>
<dbReference type="Pfam" id="PF05227">
    <property type="entry name" value="CHASE3"/>
    <property type="match status" value="1"/>
</dbReference>
<dbReference type="SUPFAM" id="SSF158472">
    <property type="entry name" value="HAMP domain-like"/>
    <property type="match status" value="1"/>
</dbReference>
<dbReference type="EMBL" id="BMTL01000005">
    <property type="protein sequence ID" value="GGR75864.1"/>
    <property type="molecule type" value="Genomic_DNA"/>
</dbReference>
<keyword evidence="7 14" id="KW-0418">Kinase</keyword>
<keyword evidence="9" id="KW-0902">Two-component regulatory system</keyword>
<evidence type="ECO:0000256" key="2">
    <source>
        <dbReference type="ARBA" id="ARBA00004236"/>
    </source>
</evidence>
<keyword evidence="8 11" id="KW-1133">Transmembrane helix</keyword>
<comment type="catalytic activity">
    <reaction evidence="1">
        <text>ATP + protein L-histidine = ADP + protein N-phospho-L-histidine.</text>
        <dbReference type="EC" id="2.7.13.3"/>
    </reaction>
</comment>
<dbReference type="PANTHER" id="PTHR43304:SF1">
    <property type="entry name" value="PAC DOMAIN-CONTAINING PROTEIN"/>
    <property type="match status" value="1"/>
</dbReference>
<dbReference type="PRINTS" id="PR00344">
    <property type="entry name" value="BCTRLSENSOR"/>
</dbReference>
<evidence type="ECO:0000256" key="8">
    <source>
        <dbReference type="ARBA" id="ARBA00022989"/>
    </source>
</evidence>